<keyword evidence="1" id="KW-1133">Transmembrane helix</keyword>
<sequence length="74" mass="8484">MLIDENVLKIISETLRMVGEVMIAYTAIRVHYRFRKEHKIDADVFASMKREQGTGIAGIIFLVAGYLLQIFILL</sequence>
<protein>
    <submittedName>
        <fullName evidence="2">Uncharacterized protein</fullName>
    </submittedName>
</protein>
<name>A0A2H0UN86_9BACT</name>
<keyword evidence="1" id="KW-0812">Transmembrane</keyword>
<dbReference type="EMBL" id="PFBC01000035">
    <property type="protein sequence ID" value="PIR87882.1"/>
    <property type="molecule type" value="Genomic_DNA"/>
</dbReference>
<evidence type="ECO:0000256" key="1">
    <source>
        <dbReference type="SAM" id="Phobius"/>
    </source>
</evidence>
<feature type="transmembrane region" description="Helical" evidence="1">
    <location>
        <begin position="53"/>
        <end position="72"/>
    </location>
</feature>
<evidence type="ECO:0000313" key="3">
    <source>
        <dbReference type="Proteomes" id="UP000230903"/>
    </source>
</evidence>
<keyword evidence="1" id="KW-0472">Membrane</keyword>
<dbReference type="AlphaFoldDB" id="A0A2H0UN86"/>
<proteinExistence type="predicted"/>
<reference evidence="3" key="1">
    <citation type="submission" date="2017-09" db="EMBL/GenBank/DDBJ databases">
        <title>Depth-based differentiation of microbial function through sediment-hosted aquifers and enrichment of novel symbionts in the deep terrestrial subsurface.</title>
        <authorList>
            <person name="Probst A.J."/>
            <person name="Ladd B."/>
            <person name="Jarett J.K."/>
            <person name="Geller-Mcgrath D.E."/>
            <person name="Sieber C.M.K."/>
            <person name="Emerson J.B."/>
            <person name="Anantharaman K."/>
            <person name="Thomas B.C."/>
            <person name="Malmstrom R."/>
            <person name="Stieglmeier M."/>
            <person name="Klingl A."/>
            <person name="Woyke T."/>
            <person name="Ryan C.M."/>
            <person name="Banfield J.F."/>
        </authorList>
    </citation>
    <scope>NUCLEOTIDE SEQUENCE [LARGE SCALE GENOMIC DNA]</scope>
</reference>
<gene>
    <name evidence="2" type="ORF">COU10_02205</name>
</gene>
<accession>A0A2H0UN86</accession>
<organism evidence="2 3">
    <name type="scientific">Candidatus Harrisonbacteria bacterium CG10_big_fil_rev_8_21_14_0_10_45_28</name>
    <dbReference type="NCBI Taxonomy" id="1974586"/>
    <lineage>
        <taxon>Bacteria</taxon>
        <taxon>Candidatus Harrisoniibacteriota</taxon>
    </lineage>
</organism>
<evidence type="ECO:0000313" key="2">
    <source>
        <dbReference type="EMBL" id="PIR87882.1"/>
    </source>
</evidence>
<comment type="caution">
    <text evidence="2">The sequence shown here is derived from an EMBL/GenBank/DDBJ whole genome shotgun (WGS) entry which is preliminary data.</text>
</comment>
<dbReference type="Proteomes" id="UP000230903">
    <property type="component" value="Unassembled WGS sequence"/>
</dbReference>
<feature type="transmembrane region" description="Helical" evidence="1">
    <location>
        <begin position="14"/>
        <end position="32"/>
    </location>
</feature>